<dbReference type="HOGENOM" id="CLU_3403603_0_0_9"/>
<evidence type="ECO:0000313" key="1">
    <source>
        <dbReference type="EMBL" id="ADO39383.1"/>
    </source>
</evidence>
<dbReference type="Proteomes" id="UP000006873">
    <property type="component" value="Chromosome"/>
</dbReference>
<sequence length="30" mass="3431">MAITLMVNARHLFYGISVLEKYKTAAGRYI</sequence>
<protein>
    <submittedName>
        <fullName evidence="1">Uncharacterized protein</fullName>
    </submittedName>
</protein>
<gene>
    <name evidence="1" type="ordered locus">ELI_4449</name>
</gene>
<reference evidence="1 2" key="2">
    <citation type="journal article" date="2011" name="J. Bacteriol.">
        <title>Complete genome sequence of a carbon monoxide-utilizing acetogen, Eubacterium limosum KIST612.</title>
        <authorList>
            <person name="Roh H."/>
            <person name="Ko H.J."/>
            <person name="Kim D."/>
            <person name="Choi D.G."/>
            <person name="Park S."/>
            <person name="Kim S."/>
            <person name="Chang I.S."/>
            <person name="Choi I.G."/>
        </authorList>
    </citation>
    <scope>NUCLEOTIDE SEQUENCE [LARGE SCALE GENOMIC DNA]</scope>
    <source>
        <strain evidence="1 2">KIST612</strain>
    </source>
</reference>
<dbReference type="AlphaFoldDB" id="E3GQU1"/>
<dbReference type="EMBL" id="CP002273">
    <property type="protein sequence ID" value="ADO39383.1"/>
    <property type="molecule type" value="Genomic_DNA"/>
</dbReference>
<name>E3GQU1_9FIRM</name>
<proteinExistence type="predicted"/>
<reference key="1">
    <citation type="submission" date="2010-09" db="EMBL/GenBank/DDBJ databases">
        <authorList>
            <person name="Roh H."/>
            <person name="Ko H.-J."/>
            <person name="Kim D."/>
            <person name="Choi D.G."/>
            <person name="Park S."/>
            <person name="Kim S."/>
            <person name="Kim K.H."/>
            <person name="Chang I.S."/>
            <person name="Choi I.-G."/>
        </authorList>
    </citation>
    <scope>NUCLEOTIDE SEQUENCE</scope>
    <source>
        <strain>KIST612</strain>
    </source>
</reference>
<dbReference type="KEGG" id="elm:ELI_4449"/>
<organism evidence="1 2">
    <name type="scientific">Eubacterium callanderi</name>
    <dbReference type="NCBI Taxonomy" id="53442"/>
    <lineage>
        <taxon>Bacteria</taxon>
        <taxon>Bacillati</taxon>
        <taxon>Bacillota</taxon>
        <taxon>Clostridia</taxon>
        <taxon>Eubacteriales</taxon>
        <taxon>Eubacteriaceae</taxon>
        <taxon>Eubacterium</taxon>
    </lineage>
</organism>
<keyword evidence="2" id="KW-1185">Reference proteome</keyword>
<accession>E3GQU1</accession>
<evidence type="ECO:0000313" key="2">
    <source>
        <dbReference type="Proteomes" id="UP000006873"/>
    </source>
</evidence>